<feature type="chain" id="PRO_5045071997" evidence="2">
    <location>
        <begin position="16"/>
        <end position="372"/>
    </location>
</feature>
<dbReference type="SUPFAM" id="SSF51735">
    <property type="entry name" value="NAD(P)-binding Rossmann-fold domains"/>
    <property type="match status" value="1"/>
</dbReference>
<proteinExistence type="predicted"/>
<feature type="signal peptide" evidence="2">
    <location>
        <begin position="1"/>
        <end position="15"/>
    </location>
</feature>
<dbReference type="PROSITE" id="PS00061">
    <property type="entry name" value="ADH_SHORT"/>
    <property type="match status" value="1"/>
</dbReference>
<dbReference type="InterPro" id="IPR002347">
    <property type="entry name" value="SDR_fam"/>
</dbReference>
<reference evidence="3" key="1">
    <citation type="submission" date="2022-11" db="EMBL/GenBank/DDBJ databases">
        <title>Centuries of genome instability and evolution in soft-shell clam transmissible cancer (bioRxiv).</title>
        <authorList>
            <person name="Hart S.F.M."/>
            <person name="Yonemitsu M.A."/>
            <person name="Giersch R.M."/>
            <person name="Beal B.F."/>
            <person name="Arriagada G."/>
            <person name="Davis B.W."/>
            <person name="Ostrander E.A."/>
            <person name="Goff S.P."/>
            <person name="Metzger M.J."/>
        </authorList>
    </citation>
    <scope>NUCLEOTIDE SEQUENCE</scope>
    <source>
        <strain evidence="3">MELC-2E11</strain>
        <tissue evidence="3">Siphon/mantle</tissue>
    </source>
</reference>
<evidence type="ECO:0000313" key="3">
    <source>
        <dbReference type="EMBL" id="WAR31595.1"/>
    </source>
</evidence>
<dbReference type="InterPro" id="IPR051253">
    <property type="entry name" value="11-beta-HSD"/>
</dbReference>
<gene>
    <name evidence="3" type="ORF">MAR_034137</name>
</gene>
<dbReference type="Gene3D" id="3.40.50.720">
    <property type="entry name" value="NAD(P)-binding Rossmann-like Domain"/>
    <property type="match status" value="1"/>
</dbReference>
<feature type="non-terminal residue" evidence="3">
    <location>
        <position position="1"/>
    </location>
</feature>
<dbReference type="PANTHER" id="PTHR44279:SF2">
    <property type="entry name" value="HYDROXYSTEROID (11-BETA) DEHYDROGENASE 1-LIKE B-RELATED"/>
    <property type="match status" value="1"/>
</dbReference>
<dbReference type="EMBL" id="CP111028">
    <property type="protein sequence ID" value="WAR31595.1"/>
    <property type="molecule type" value="Genomic_DNA"/>
</dbReference>
<evidence type="ECO:0000313" key="4">
    <source>
        <dbReference type="Proteomes" id="UP001164746"/>
    </source>
</evidence>
<dbReference type="InterPro" id="IPR020904">
    <property type="entry name" value="Sc_DH/Rdtase_CS"/>
</dbReference>
<dbReference type="Proteomes" id="UP001164746">
    <property type="component" value="Chromosome 17"/>
</dbReference>
<keyword evidence="1" id="KW-0560">Oxidoreductase</keyword>
<evidence type="ECO:0000256" key="1">
    <source>
        <dbReference type="ARBA" id="ARBA00023002"/>
    </source>
</evidence>
<sequence>MFKKLLAVLIGLVLGYWLIDDFNPESVKGKRVLVTGASTGIGEQIAYHYAKLGANVVITARREKRLQEVVAKCREYGSGNQVFGYVPADMLQLNNTEHVIKEAVELLGGLDIIVLNHIILLDLGVWTGSQHNVSLVDKVTKVNYQSYVYLASYALPHLEKSKGSIIVVSSLAGKLGQPFVSIYSGSKFALDGFFGGLRQELLLRNCDISVTTCVLGLIGTDNAIGQLRDFGQTFLLAFVKAESPSDTALAIIKAGARRVRQMYYPLIPVYPMTLFRDWFPETCEYFNRIYKVCRADRVLRKIVQPVQSVPCGSCPAKDIASSTKCAVRVVSCERYCFQYKVCRAGCVLRKTLLPVQSVPCVSCPAEDIADST</sequence>
<organism evidence="3 4">
    <name type="scientific">Mya arenaria</name>
    <name type="common">Soft-shell clam</name>
    <dbReference type="NCBI Taxonomy" id="6604"/>
    <lineage>
        <taxon>Eukaryota</taxon>
        <taxon>Metazoa</taxon>
        <taxon>Spiralia</taxon>
        <taxon>Lophotrochozoa</taxon>
        <taxon>Mollusca</taxon>
        <taxon>Bivalvia</taxon>
        <taxon>Autobranchia</taxon>
        <taxon>Heteroconchia</taxon>
        <taxon>Euheterodonta</taxon>
        <taxon>Imparidentia</taxon>
        <taxon>Neoheterodontei</taxon>
        <taxon>Myida</taxon>
        <taxon>Myoidea</taxon>
        <taxon>Myidae</taxon>
        <taxon>Mya</taxon>
    </lineage>
</organism>
<dbReference type="Pfam" id="PF00106">
    <property type="entry name" value="adh_short"/>
    <property type="match status" value="1"/>
</dbReference>
<dbReference type="PRINTS" id="PR00081">
    <property type="entry name" value="GDHRDH"/>
</dbReference>
<keyword evidence="2" id="KW-0732">Signal</keyword>
<name>A0ABY7GB24_MYAAR</name>
<dbReference type="InterPro" id="IPR036291">
    <property type="entry name" value="NAD(P)-bd_dom_sf"/>
</dbReference>
<evidence type="ECO:0000256" key="2">
    <source>
        <dbReference type="SAM" id="SignalP"/>
    </source>
</evidence>
<dbReference type="PANTHER" id="PTHR44279">
    <property type="entry name" value="HYDROXYSTEROID (11-BETA) DEHYDROGENASE 1-LIKE B-RELATED"/>
    <property type="match status" value="1"/>
</dbReference>
<accession>A0ABY7GB24</accession>
<keyword evidence="4" id="KW-1185">Reference proteome</keyword>
<protein>
    <submittedName>
        <fullName evidence="3">DHI1L-like protein</fullName>
    </submittedName>
</protein>